<dbReference type="SUPFAM" id="SSF53448">
    <property type="entry name" value="Nucleotide-diphospho-sugar transferases"/>
    <property type="match status" value="1"/>
</dbReference>
<name>A0ABR7FY23_9FIRM</name>
<proteinExistence type="predicted"/>
<dbReference type="Gene3D" id="3.90.550.10">
    <property type="entry name" value="Spore Coat Polysaccharide Biosynthesis Protein SpsA, Chain A"/>
    <property type="match status" value="1"/>
</dbReference>
<dbReference type="InterPro" id="IPR029044">
    <property type="entry name" value="Nucleotide-diphossugar_trans"/>
</dbReference>
<comment type="caution">
    <text evidence="1">The sequence shown here is derived from an EMBL/GenBank/DDBJ whole genome shotgun (WGS) entry which is preliminary data.</text>
</comment>
<protein>
    <submittedName>
        <fullName evidence="1">Lipopolysaccharide biosynthesis protein</fullName>
    </submittedName>
</protein>
<dbReference type="Proteomes" id="UP000628463">
    <property type="component" value="Unassembled WGS sequence"/>
</dbReference>
<sequence>MINVLFAGNDGVFDGILTCMLSIFLRTTTKEPFTFYIFTMDVSHIKSSYIAISEEKTEYLDSIAKSYNKDSKVVRMDVIENYNRVFANCPNELTYCSPYTLLRLLADEMDEIPDKLLYLDADILFNRDITLLYNHDISDYEYAAARDHYGKYLINPNYINAGVLLLNMKKIRQTGLFSKARKLLSEKKLLFADQSAIYRSTTKKLMLPQKFNDQKFLHKHTVVRHFSKRLFYTPYPHTENIKQWQISKVYRIFRYDAFDDIFFEYIFLKKKFERDIKGNTNE</sequence>
<gene>
    <name evidence="1" type="ORF">H8S01_03655</name>
</gene>
<evidence type="ECO:0000313" key="1">
    <source>
        <dbReference type="EMBL" id="MBC5680059.1"/>
    </source>
</evidence>
<organism evidence="1 2">
    <name type="scientific">Lachnospira hominis</name>
    <name type="common">ex Liu et al. 2021</name>
    <dbReference type="NCBI Taxonomy" id="2763051"/>
    <lineage>
        <taxon>Bacteria</taxon>
        <taxon>Bacillati</taxon>
        <taxon>Bacillota</taxon>
        <taxon>Clostridia</taxon>
        <taxon>Lachnospirales</taxon>
        <taxon>Lachnospiraceae</taxon>
        <taxon>Lachnospira</taxon>
    </lineage>
</organism>
<dbReference type="Pfam" id="PF01501">
    <property type="entry name" value="Glyco_transf_8"/>
    <property type="match status" value="1"/>
</dbReference>
<dbReference type="InterPro" id="IPR002495">
    <property type="entry name" value="Glyco_trans_8"/>
</dbReference>
<accession>A0ABR7FY23</accession>
<keyword evidence="2" id="KW-1185">Reference proteome</keyword>
<dbReference type="EMBL" id="JACOPD010000002">
    <property type="protein sequence ID" value="MBC5680059.1"/>
    <property type="molecule type" value="Genomic_DNA"/>
</dbReference>
<dbReference type="RefSeq" id="WP_186836210.1">
    <property type="nucleotide sequence ID" value="NZ_JACOPD010000002.1"/>
</dbReference>
<evidence type="ECO:0000313" key="2">
    <source>
        <dbReference type="Proteomes" id="UP000628463"/>
    </source>
</evidence>
<reference evidence="1 2" key="1">
    <citation type="submission" date="2020-08" db="EMBL/GenBank/DDBJ databases">
        <title>Genome public.</title>
        <authorList>
            <person name="Liu C."/>
            <person name="Sun Q."/>
        </authorList>
    </citation>
    <scope>NUCLEOTIDE SEQUENCE [LARGE SCALE GENOMIC DNA]</scope>
    <source>
        <strain evidence="1 2">NSJ-43</strain>
    </source>
</reference>